<evidence type="ECO:0008006" key="4">
    <source>
        <dbReference type="Google" id="ProtNLM"/>
    </source>
</evidence>
<dbReference type="AlphaFoldDB" id="A0A6A6QCQ2"/>
<proteinExistence type="predicted"/>
<feature type="region of interest" description="Disordered" evidence="1">
    <location>
        <begin position="44"/>
        <end position="66"/>
    </location>
</feature>
<feature type="compositionally biased region" description="Polar residues" evidence="1">
    <location>
        <begin position="463"/>
        <end position="475"/>
    </location>
</feature>
<accession>A0A6A6QCQ2</accession>
<feature type="region of interest" description="Disordered" evidence="1">
    <location>
        <begin position="455"/>
        <end position="488"/>
    </location>
</feature>
<sequence>MSLYSTRPSPPDEHYGLPINLIIKVEHNSTIVLNQNRYYNVKEYGHHQTKRPRKDHNVNGKERSSDDDLIVEGGFIYLHEQDGYSDYTFGRDTNNRAYKDSLMDVVLPGTNHGFKNMPRKAFRLVPDKAKNLFILQALSNIKIKVNEFELYAAKNGGNRSSIYIDPENVNKVKVDGLTLEIWQIREAAACGDKVESFPDMALDDMFKTKAGIYSTIATPTIMNDKEEVNSRTEVGEHNENGLQHLYVLKEHPVATRSYKVINPLTGDKYVGTFFDTSKGDDKQADLERRISESVTGDPSIIKYLPLEARYGRCRILLSDCREEYIPLREYLKKIDFYRWRKEDRCSAAASLFKELASSLETLHERRVLYGNINASTIHVAHLTTSTARILLRDLSKASIIQPGDHRFLDLSRKEAMWGLRLIRSVMLFTEMTNVAKSMIDLGIVTSYEQESCSMGPVFRVPSESPSTAPDSQSNRTYERKSVTPSSNMTAEEALQRALEGYEQAKAAWVDYRGNPGYESLGYRDTLLGMEAFDADQRVNRLRKAVNQEAKRLADLQLKLPRGWTREKGTDGLVLSRHAMSKTSYSTHPVRKITQPEESKVPSQGIPMHEPALNSGKRKSQAGEKGVYRSIDEEENSSTQMILENSIAYYQFLSGIEEMFTLGHPFLDDLLARLSSHPDSWNITIIAICKEIRTIKGDFYCPFRALLVPKDFRLGVKKMASGQDVLFDLTDLRRFLRYVQKTWPAWASIVAAIFKAYGRDDPGIAGFCAGRHVRAFANDLANKENLPPKMAELFKILRDKNSPSIDALVIKSGLNLWYHVPSRSFNITNLLSLADPAIRARVSKDPSLHITEFQELLGEDEIEGIYVSLDLLKKYSRALQVHVVGTPVEATRRAVDAADFSGVDSKKYQILAKRSSLQWATLDRKKVKVEYPGYSHGKDNLTYFRGTHGDLQKLRLLYFFGPEYEVPTDRGRPKSWYSFRKQVPMPKSEEFMASSMAGSVCDDAYSMDLNNYAGPSSNESARNTDADQLENSRLKTFVDDTPKASQDGIEKVPSIQEEPDQSSQETDYGPMPHFDVENVLPRSHHVEHTRPSLLPDADMVREEKTRDPDLAAVVPKPSEDTNSDTQKDLGHESQEIEASDFSSFFSDVGNDSTPVSEELHLFRHDHAAGNDFHSMTASPTAYDVAIPGTDPESVPVGEESDDSGPVCEGR</sequence>
<name>A0A6A6QCQ2_9PEZI</name>
<feature type="compositionally biased region" description="Basic and acidic residues" evidence="1">
    <location>
        <begin position="1124"/>
        <end position="1133"/>
    </location>
</feature>
<evidence type="ECO:0000313" key="3">
    <source>
        <dbReference type="Proteomes" id="UP000799750"/>
    </source>
</evidence>
<feature type="region of interest" description="Disordered" evidence="1">
    <location>
        <begin position="584"/>
        <end position="623"/>
    </location>
</feature>
<organism evidence="2 3">
    <name type="scientific">Lophium mytilinum</name>
    <dbReference type="NCBI Taxonomy" id="390894"/>
    <lineage>
        <taxon>Eukaryota</taxon>
        <taxon>Fungi</taxon>
        <taxon>Dikarya</taxon>
        <taxon>Ascomycota</taxon>
        <taxon>Pezizomycotina</taxon>
        <taxon>Dothideomycetes</taxon>
        <taxon>Pleosporomycetidae</taxon>
        <taxon>Mytilinidiales</taxon>
        <taxon>Mytilinidiaceae</taxon>
        <taxon>Lophium</taxon>
    </lineage>
</organism>
<evidence type="ECO:0000256" key="1">
    <source>
        <dbReference type="SAM" id="MobiDB-lite"/>
    </source>
</evidence>
<feature type="region of interest" description="Disordered" evidence="1">
    <location>
        <begin position="1180"/>
        <end position="1209"/>
    </location>
</feature>
<feature type="compositionally biased region" description="Basic and acidic residues" evidence="1">
    <location>
        <begin position="1097"/>
        <end position="1108"/>
    </location>
</feature>
<reference evidence="2" key="1">
    <citation type="journal article" date="2020" name="Stud. Mycol.">
        <title>101 Dothideomycetes genomes: a test case for predicting lifestyles and emergence of pathogens.</title>
        <authorList>
            <person name="Haridas S."/>
            <person name="Albert R."/>
            <person name="Binder M."/>
            <person name="Bloem J."/>
            <person name="Labutti K."/>
            <person name="Salamov A."/>
            <person name="Andreopoulos B."/>
            <person name="Baker S."/>
            <person name="Barry K."/>
            <person name="Bills G."/>
            <person name="Bluhm B."/>
            <person name="Cannon C."/>
            <person name="Castanera R."/>
            <person name="Culley D."/>
            <person name="Daum C."/>
            <person name="Ezra D."/>
            <person name="Gonzalez J."/>
            <person name="Henrissat B."/>
            <person name="Kuo A."/>
            <person name="Liang C."/>
            <person name="Lipzen A."/>
            <person name="Lutzoni F."/>
            <person name="Magnuson J."/>
            <person name="Mondo S."/>
            <person name="Nolan M."/>
            <person name="Ohm R."/>
            <person name="Pangilinan J."/>
            <person name="Park H.-J."/>
            <person name="Ramirez L."/>
            <person name="Alfaro M."/>
            <person name="Sun H."/>
            <person name="Tritt A."/>
            <person name="Yoshinaga Y."/>
            <person name="Zwiers L.-H."/>
            <person name="Turgeon B."/>
            <person name="Goodwin S."/>
            <person name="Spatafora J."/>
            <person name="Crous P."/>
            <person name="Grigoriev I."/>
        </authorList>
    </citation>
    <scope>NUCLEOTIDE SEQUENCE</scope>
    <source>
        <strain evidence="2">CBS 269.34</strain>
    </source>
</reference>
<feature type="compositionally biased region" description="Basic and acidic residues" evidence="1">
    <location>
        <begin position="55"/>
        <end position="66"/>
    </location>
</feature>
<evidence type="ECO:0000313" key="2">
    <source>
        <dbReference type="EMBL" id="KAF2490175.1"/>
    </source>
</evidence>
<dbReference type="InterPro" id="IPR011009">
    <property type="entry name" value="Kinase-like_dom_sf"/>
</dbReference>
<dbReference type="EMBL" id="MU004197">
    <property type="protein sequence ID" value="KAF2490175.1"/>
    <property type="molecule type" value="Genomic_DNA"/>
</dbReference>
<dbReference type="OrthoDB" id="3793287at2759"/>
<feature type="region of interest" description="Disordered" evidence="1">
    <location>
        <begin position="1033"/>
        <end position="1134"/>
    </location>
</feature>
<gene>
    <name evidence="2" type="ORF">BU16DRAFT_566202</name>
</gene>
<keyword evidence="3" id="KW-1185">Reference proteome</keyword>
<protein>
    <recommendedName>
        <fullName evidence="4">Protein kinase domain-containing protein</fullName>
    </recommendedName>
</protein>
<dbReference type="SUPFAM" id="SSF56112">
    <property type="entry name" value="Protein kinase-like (PK-like)"/>
    <property type="match status" value="1"/>
</dbReference>
<dbReference type="Proteomes" id="UP000799750">
    <property type="component" value="Unassembled WGS sequence"/>
</dbReference>